<keyword evidence="5" id="KW-0813">Transport</keyword>
<feature type="region of interest" description="Disordered" evidence="11">
    <location>
        <begin position="206"/>
        <end position="290"/>
    </location>
</feature>
<dbReference type="GO" id="GO:0006408">
    <property type="term" value="P:snRNA export from nucleus"/>
    <property type="evidence" value="ECO:0007669"/>
    <property type="project" value="InterPro"/>
</dbReference>
<dbReference type="GO" id="GO:0015031">
    <property type="term" value="P:protein transport"/>
    <property type="evidence" value="ECO:0007669"/>
    <property type="project" value="UniProtKB-KW"/>
</dbReference>
<dbReference type="Proteomes" id="UP001432322">
    <property type="component" value="Unassembled WGS sequence"/>
</dbReference>
<dbReference type="GO" id="GO:0005737">
    <property type="term" value="C:cytoplasm"/>
    <property type="evidence" value="ECO:0007669"/>
    <property type="project" value="UniProtKB-SubCell"/>
</dbReference>
<dbReference type="EMBL" id="BTSY01000003">
    <property type="protein sequence ID" value="GMT18287.1"/>
    <property type="molecule type" value="Genomic_DNA"/>
</dbReference>
<evidence type="ECO:0000256" key="11">
    <source>
        <dbReference type="SAM" id="MobiDB-lite"/>
    </source>
</evidence>
<organism evidence="13 14">
    <name type="scientific">Pristionchus fissidentatus</name>
    <dbReference type="NCBI Taxonomy" id="1538716"/>
    <lineage>
        <taxon>Eukaryota</taxon>
        <taxon>Metazoa</taxon>
        <taxon>Ecdysozoa</taxon>
        <taxon>Nematoda</taxon>
        <taxon>Chromadorea</taxon>
        <taxon>Rhabditida</taxon>
        <taxon>Rhabditina</taxon>
        <taxon>Diplogasteromorpha</taxon>
        <taxon>Diplogasteroidea</taxon>
        <taxon>Neodiplogasteridae</taxon>
        <taxon>Pristionchus</taxon>
    </lineage>
</organism>
<dbReference type="FunFam" id="1.10.10.1440:FF:000001">
    <property type="entry name" value="phosphorylated adapter RNA export protein-like"/>
    <property type="match status" value="1"/>
</dbReference>
<keyword evidence="9" id="KW-0539">Nucleus</keyword>
<proteinExistence type="inferred from homology"/>
<evidence type="ECO:0000256" key="6">
    <source>
        <dbReference type="ARBA" id="ARBA00022490"/>
    </source>
</evidence>
<dbReference type="Pfam" id="PF10258">
    <property type="entry name" value="PHAX_RNA-bd"/>
    <property type="match status" value="1"/>
</dbReference>
<name>A0AAV5VHT0_9BILA</name>
<feature type="compositionally biased region" description="Gly residues" evidence="11">
    <location>
        <begin position="40"/>
        <end position="58"/>
    </location>
</feature>
<keyword evidence="14" id="KW-1185">Reference proteome</keyword>
<evidence type="ECO:0000313" key="14">
    <source>
        <dbReference type="Proteomes" id="UP001432322"/>
    </source>
</evidence>
<evidence type="ECO:0000256" key="5">
    <source>
        <dbReference type="ARBA" id="ARBA00022448"/>
    </source>
</evidence>
<dbReference type="PANTHER" id="PTHR13135:SF0">
    <property type="entry name" value="PHOSPHORYLATED ADAPTER RNA EXPORT PROTEIN"/>
    <property type="match status" value="1"/>
</dbReference>
<evidence type="ECO:0000256" key="2">
    <source>
        <dbReference type="ARBA" id="ARBA00004496"/>
    </source>
</evidence>
<dbReference type="InterPro" id="IPR039047">
    <property type="entry name" value="PHAX"/>
</dbReference>
<comment type="similarity">
    <text evidence="3">Belongs to the PHAX family.</text>
</comment>
<feature type="compositionally biased region" description="Gly residues" evidence="11">
    <location>
        <begin position="71"/>
        <end position="83"/>
    </location>
</feature>
<evidence type="ECO:0000256" key="7">
    <source>
        <dbReference type="ARBA" id="ARBA00022884"/>
    </source>
</evidence>
<protein>
    <recommendedName>
        <fullName evidence="4">Phosphorylated adapter RNA export protein</fullName>
    </recommendedName>
    <alternativeName>
        <fullName evidence="10">RNA U small nuclear RNA export adapter protein</fullName>
    </alternativeName>
</protein>
<dbReference type="PANTHER" id="PTHR13135">
    <property type="entry name" value="CYTOSOLIC RESINIFERATOXIN BINDING PROTEIN RBP-26"/>
    <property type="match status" value="1"/>
</dbReference>
<feature type="compositionally biased region" description="Basic residues" evidence="11">
    <location>
        <begin position="214"/>
        <end position="224"/>
    </location>
</feature>
<feature type="compositionally biased region" description="Gly residues" evidence="11">
    <location>
        <begin position="1"/>
        <end position="11"/>
    </location>
</feature>
<comment type="caution">
    <text evidence="13">The sequence shown here is derived from an EMBL/GenBank/DDBJ whole genome shotgun (WGS) entry which is preliminary data.</text>
</comment>
<gene>
    <name evidence="13" type="ORF">PFISCL1PPCAC_9584</name>
</gene>
<feature type="non-terminal residue" evidence="13">
    <location>
        <position position="1"/>
    </location>
</feature>
<evidence type="ECO:0000256" key="4">
    <source>
        <dbReference type="ARBA" id="ARBA00016856"/>
    </source>
</evidence>
<keyword evidence="6" id="KW-0963">Cytoplasm</keyword>
<dbReference type="InterPro" id="IPR038092">
    <property type="entry name" value="PHAX_RNA-binding_sf"/>
</dbReference>
<evidence type="ECO:0000256" key="1">
    <source>
        <dbReference type="ARBA" id="ARBA00004123"/>
    </source>
</evidence>
<evidence type="ECO:0000256" key="9">
    <source>
        <dbReference type="ARBA" id="ARBA00023242"/>
    </source>
</evidence>
<dbReference type="GO" id="GO:0005634">
    <property type="term" value="C:nucleus"/>
    <property type="evidence" value="ECO:0007669"/>
    <property type="project" value="UniProtKB-SubCell"/>
</dbReference>
<dbReference type="Gene3D" id="1.10.10.1440">
    <property type="entry name" value="PHAX RNA-binding domain"/>
    <property type="match status" value="1"/>
</dbReference>
<dbReference type="InterPro" id="IPR019385">
    <property type="entry name" value="PHAX_RNA-binding_domain"/>
</dbReference>
<feature type="compositionally biased region" description="Basic and acidic residues" evidence="11">
    <location>
        <begin position="225"/>
        <end position="257"/>
    </location>
</feature>
<feature type="compositionally biased region" description="Basic and acidic residues" evidence="11">
    <location>
        <begin position="84"/>
        <end position="99"/>
    </location>
</feature>
<dbReference type="AlphaFoldDB" id="A0AAV5VHT0"/>
<evidence type="ECO:0000313" key="13">
    <source>
        <dbReference type="EMBL" id="GMT18287.1"/>
    </source>
</evidence>
<feature type="domain" description="Phosphorylated adapter RNA export protein RNA-binding" evidence="12">
    <location>
        <begin position="129"/>
        <end position="209"/>
    </location>
</feature>
<keyword evidence="7" id="KW-0694">RNA-binding</keyword>
<sequence length="290" mass="30986">RGGRGGGGVRGGWMSKSRGGGGAHGQRVAKTEDGEAMELGEGGSECGGGGRGRGGGWRGRAAAPKGFIPRGRGGGNWRGGGGGDHSDRKRRWNNDHARDPAQLMDGGYSLAGLMATEFQEGLTPKELGEQIAKALGERVADTVVKIVEAVGEAKALELLEETKKAEQAGGVKVADGSRRRTPGGVFIMMFKADIDVEPEIKAKIFEDSRDQQRKTVKAKRNRNRKPQDVGKGLDELQKMLEAKKKELLEGGSVKKEEMEEGEATPSPDMVEGQEELDYGEDDETPSPEME</sequence>
<feature type="compositionally biased region" description="Acidic residues" evidence="11">
    <location>
        <begin position="271"/>
        <end position="290"/>
    </location>
</feature>
<evidence type="ECO:0000256" key="3">
    <source>
        <dbReference type="ARBA" id="ARBA00006094"/>
    </source>
</evidence>
<accession>A0AAV5VHT0</accession>
<evidence type="ECO:0000256" key="8">
    <source>
        <dbReference type="ARBA" id="ARBA00022927"/>
    </source>
</evidence>
<feature type="region of interest" description="Disordered" evidence="11">
    <location>
        <begin position="1"/>
        <end position="103"/>
    </location>
</feature>
<evidence type="ECO:0000256" key="10">
    <source>
        <dbReference type="ARBA" id="ARBA00030834"/>
    </source>
</evidence>
<reference evidence="13" key="1">
    <citation type="submission" date="2023-10" db="EMBL/GenBank/DDBJ databases">
        <title>Genome assembly of Pristionchus species.</title>
        <authorList>
            <person name="Yoshida K."/>
            <person name="Sommer R.J."/>
        </authorList>
    </citation>
    <scope>NUCLEOTIDE SEQUENCE</scope>
    <source>
        <strain evidence="13">RS5133</strain>
    </source>
</reference>
<dbReference type="GO" id="GO:0003723">
    <property type="term" value="F:RNA binding"/>
    <property type="evidence" value="ECO:0007669"/>
    <property type="project" value="UniProtKB-KW"/>
</dbReference>
<comment type="subcellular location">
    <subcellularLocation>
        <location evidence="2">Cytoplasm</location>
    </subcellularLocation>
    <subcellularLocation>
        <location evidence="1">Nucleus</location>
    </subcellularLocation>
</comment>
<keyword evidence="8" id="KW-0653">Protein transport</keyword>
<evidence type="ECO:0000259" key="12">
    <source>
        <dbReference type="Pfam" id="PF10258"/>
    </source>
</evidence>